<evidence type="ECO:0000313" key="3">
    <source>
        <dbReference type="Proteomes" id="UP000015102"/>
    </source>
</evidence>
<reference evidence="3" key="1">
    <citation type="submission" date="2013-02" db="EMBL/GenBank/DDBJ databases">
        <authorList>
            <person name="Hughes D."/>
        </authorList>
    </citation>
    <scope>NUCLEOTIDE SEQUENCE</scope>
    <source>
        <strain>Durham</strain>
        <strain evidence="3">NC isolate 2 -- Noor lab</strain>
    </source>
</reference>
<feature type="region of interest" description="Disordered" evidence="1">
    <location>
        <begin position="1"/>
        <end position="34"/>
    </location>
</feature>
<dbReference type="EnsemblMetazoa" id="MESCA009789-RA">
    <property type="protein sequence ID" value="MESCA009789-PA"/>
    <property type="gene ID" value="MESCA009789"/>
</dbReference>
<feature type="compositionally biased region" description="Basic and acidic residues" evidence="1">
    <location>
        <begin position="1"/>
        <end position="10"/>
    </location>
</feature>
<dbReference type="AlphaFoldDB" id="T1H0U7"/>
<feature type="compositionally biased region" description="Polar residues" evidence="1">
    <location>
        <begin position="12"/>
        <end position="22"/>
    </location>
</feature>
<sequence length="89" mass="9434">MVGSSGERHQTKSTTKLETISQKPRCMGKSSSSSGRAVACASCKSFSIWICHSRSILTSGGNKAGMATKSKFGSPTNFLANQRKGFSKL</sequence>
<dbReference type="HOGENOM" id="CLU_2457362_0_0_1"/>
<accession>T1H0U7</accession>
<dbReference type="Proteomes" id="UP000015102">
    <property type="component" value="Unassembled WGS sequence"/>
</dbReference>
<proteinExistence type="predicted"/>
<name>T1H0U7_MEGSC</name>
<protein>
    <submittedName>
        <fullName evidence="2">Uncharacterized protein</fullName>
    </submittedName>
</protein>
<dbReference type="EMBL" id="CAQQ02148027">
    <property type="status" value="NOT_ANNOTATED_CDS"/>
    <property type="molecule type" value="Genomic_DNA"/>
</dbReference>
<reference evidence="2" key="2">
    <citation type="submission" date="2015-06" db="UniProtKB">
        <authorList>
            <consortium name="EnsemblMetazoa"/>
        </authorList>
    </citation>
    <scope>IDENTIFICATION</scope>
</reference>
<keyword evidence="3" id="KW-1185">Reference proteome</keyword>
<dbReference type="EMBL" id="CAQQ02148028">
    <property type="status" value="NOT_ANNOTATED_CDS"/>
    <property type="molecule type" value="Genomic_DNA"/>
</dbReference>
<evidence type="ECO:0000313" key="2">
    <source>
        <dbReference type="EnsemblMetazoa" id="MESCA009789-PA"/>
    </source>
</evidence>
<evidence type="ECO:0000256" key="1">
    <source>
        <dbReference type="SAM" id="MobiDB-lite"/>
    </source>
</evidence>
<organism evidence="2 3">
    <name type="scientific">Megaselia scalaris</name>
    <name type="common">Humpbacked fly</name>
    <name type="synonym">Phora scalaris</name>
    <dbReference type="NCBI Taxonomy" id="36166"/>
    <lineage>
        <taxon>Eukaryota</taxon>
        <taxon>Metazoa</taxon>
        <taxon>Ecdysozoa</taxon>
        <taxon>Arthropoda</taxon>
        <taxon>Hexapoda</taxon>
        <taxon>Insecta</taxon>
        <taxon>Pterygota</taxon>
        <taxon>Neoptera</taxon>
        <taxon>Endopterygota</taxon>
        <taxon>Diptera</taxon>
        <taxon>Brachycera</taxon>
        <taxon>Muscomorpha</taxon>
        <taxon>Platypezoidea</taxon>
        <taxon>Phoridae</taxon>
        <taxon>Megaseliini</taxon>
        <taxon>Megaselia</taxon>
    </lineage>
</organism>